<evidence type="ECO:0000256" key="1">
    <source>
        <dbReference type="SAM" id="MobiDB-lite"/>
    </source>
</evidence>
<sequence>MKKQLGTGLGILALAIALTGCGGSPGPSSASSSATSPGSAASASSSAPASSTPAGAAELKTASSSVGERVVAANGKSVYIFAKDVKGSGKSACTGGCATNWPAVTTTSATPAVDGVAGTIGTIPTADGKMQITINGMPIYFYSKDEDSSDTYGQGVGGVWSLVSPSGSMLTPSSSTPSESSTPSGSSMGY</sequence>
<evidence type="ECO:0008006" key="4">
    <source>
        <dbReference type="Google" id="ProtNLM"/>
    </source>
</evidence>
<feature type="region of interest" description="Disordered" evidence="1">
    <location>
        <begin position="166"/>
        <end position="190"/>
    </location>
</feature>
<comment type="caution">
    <text evidence="2">The sequence shown here is derived from an EMBL/GenBank/DDBJ whole genome shotgun (WGS) entry which is preliminary data.</text>
</comment>
<organism evidence="2 3">
    <name type="scientific">Arthrobacter gyeryongensis</name>
    <dbReference type="NCBI Taxonomy" id="1650592"/>
    <lineage>
        <taxon>Bacteria</taxon>
        <taxon>Bacillati</taxon>
        <taxon>Actinomycetota</taxon>
        <taxon>Actinomycetes</taxon>
        <taxon>Micrococcales</taxon>
        <taxon>Micrococcaceae</taxon>
        <taxon>Arthrobacter</taxon>
    </lineage>
</organism>
<feature type="region of interest" description="Disordered" evidence="1">
    <location>
        <begin position="26"/>
        <end position="53"/>
    </location>
</feature>
<evidence type="ECO:0000313" key="2">
    <source>
        <dbReference type="EMBL" id="GAA5191883.1"/>
    </source>
</evidence>
<evidence type="ECO:0000313" key="3">
    <source>
        <dbReference type="Proteomes" id="UP001500200"/>
    </source>
</evidence>
<dbReference type="PANTHER" id="PTHR39335">
    <property type="entry name" value="BLL4220 PROTEIN"/>
    <property type="match status" value="1"/>
</dbReference>
<gene>
    <name evidence="2" type="ORF">GCM10023346_12580</name>
</gene>
<protein>
    <recommendedName>
        <fullName evidence="4">Lipoprotein with Yx(FWY)xxD motif</fullName>
    </recommendedName>
</protein>
<keyword evidence="3" id="KW-1185">Reference proteome</keyword>
<dbReference type="Proteomes" id="UP001500200">
    <property type="component" value="Unassembled WGS sequence"/>
</dbReference>
<dbReference type="PANTHER" id="PTHR39335:SF1">
    <property type="entry name" value="BLL4220 PROTEIN"/>
    <property type="match status" value="1"/>
</dbReference>
<dbReference type="Pfam" id="PF03640">
    <property type="entry name" value="Lipoprotein_15"/>
    <property type="match status" value="2"/>
</dbReference>
<dbReference type="PROSITE" id="PS51257">
    <property type="entry name" value="PROKAR_LIPOPROTEIN"/>
    <property type="match status" value="1"/>
</dbReference>
<dbReference type="InterPro" id="IPR005297">
    <property type="entry name" value="Lipoprotein_repeat"/>
</dbReference>
<proteinExistence type="predicted"/>
<accession>A0ABP9S8D2</accession>
<reference evidence="3" key="1">
    <citation type="journal article" date="2019" name="Int. J. Syst. Evol. Microbiol.">
        <title>The Global Catalogue of Microorganisms (GCM) 10K type strain sequencing project: providing services to taxonomists for standard genome sequencing and annotation.</title>
        <authorList>
            <consortium name="The Broad Institute Genomics Platform"/>
            <consortium name="The Broad Institute Genome Sequencing Center for Infectious Disease"/>
            <person name="Wu L."/>
            <person name="Ma J."/>
        </authorList>
    </citation>
    <scope>NUCLEOTIDE SEQUENCE [LARGE SCALE GENOMIC DNA]</scope>
    <source>
        <strain evidence="3">JCM 18514</strain>
    </source>
</reference>
<dbReference type="RefSeq" id="WP_345448430.1">
    <property type="nucleotide sequence ID" value="NZ_BAABKK010000009.1"/>
</dbReference>
<dbReference type="EMBL" id="BAABKK010000009">
    <property type="protein sequence ID" value="GAA5191883.1"/>
    <property type="molecule type" value="Genomic_DNA"/>
</dbReference>
<name>A0ABP9S8D2_9MICC</name>